<reference evidence="2 3" key="1">
    <citation type="submission" date="2015-11" db="EMBL/GenBank/DDBJ databases">
        <title>Genomic analysis of 38 Legionella species identifies large and diverse effector repertoires.</title>
        <authorList>
            <person name="Burstein D."/>
            <person name="Amaro F."/>
            <person name="Zusman T."/>
            <person name="Lifshitz Z."/>
            <person name="Cohen O."/>
            <person name="Gilbert J.A."/>
            <person name="Pupko T."/>
            <person name="Shuman H.A."/>
            <person name="Segal G."/>
        </authorList>
    </citation>
    <scope>NUCLEOTIDE SEQUENCE [LARGE SCALE GENOMIC DNA]</scope>
    <source>
        <strain evidence="2 3">Oak Ridge-10</strain>
    </source>
</reference>
<evidence type="ECO:0000256" key="1">
    <source>
        <dbReference type="SAM" id="MobiDB-lite"/>
    </source>
</evidence>
<dbReference type="EMBL" id="LNYP01000024">
    <property type="protein sequence ID" value="KTD38733.1"/>
    <property type="molecule type" value="Genomic_DNA"/>
</dbReference>
<comment type="caution">
    <text evidence="2">The sequence shown here is derived from an EMBL/GenBank/DDBJ whole genome shotgun (WGS) entry which is preliminary data.</text>
</comment>
<proteinExistence type="predicted"/>
<dbReference type="AlphaFoldDB" id="A0A0W0X2D8"/>
<organism evidence="2 3">
    <name type="scientific">Legionella oakridgensis</name>
    <dbReference type="NCBI Taxonomy" id="29423"/>
    <lineage>
        <taxon>Bacteria</taxon>
        <taxon>Pseudomonadati</taxon>
        <taxon>Pseudomonadota</taxon>
        <taxon>Gammaproteobacteria</taxon>
        <taxon>Legionellales</taxon>
        <taxon>Legionellaceae</taxon>
        <taxon>Legionella</taxon>
    </lineage>
</organism>
<name>A0A0W0X2D8_9GAMM</name>
<evidence type="ECO:0000313" key="3">
    <source>
        <dbReference type="Proteomes" id="UP000054858"/>
    </source>
</evidence>
<accession>A0A0W0X2D8</accession>
<sequence>MSGSTTYMLGKLKSRHSQKQTIEPEKTQASNDGNARLDGGVDSQLLQEALISHQDIAQPQLQPQPTKRPLPALADVLANCLSPQEKSENTIL</sequence>
<feature type="region of interest" description="Disordered" evidence="1">
    <location>
        <begin position="1"/>
        <end position="39"/>
    </location>
</feature>
<evidence type="ECO:0000313" key="2">
    <source>
        <dbReference type="EMBL" id="KTD38733.1"/>
    </source>
</evidence>
<protein>
    <submittedName>
        <fullName evidence="2">Uncharacterized protein</fullName>
    </submittedName>
</protein>
<dbReference type="PATRIC" id="fig|29423.5.peg.1276"/>
<dbReference type="Proteomes" id="UP000054858">
    <property type="component" value="Unassembled WGS sequence"/>
</dbReference>
<gene>
    <name evidence="2" type="ORF">Loak_1221</name>
</gene>